<keyword evidence="4" id="KW-0788">Thiol protease</keyword>
<protein>
    <recommendedName>
        <fullName evidence="6">Ubiquitin-like protease family profile domain-containing protein</fullName>
    </recommendedName>
</protein>
<dbReference type="PANTHER" id="PTHR46915:SF1">
    <property type="entry name" value="UBIQUITIN-LIKE PROTEASE FAMILY PROFILE DOMAIN-CONTAINING PROTEIN"/>
    <property type="match status" value="1"/>
</dbReference>
<dbReference type="GO" id="GO:0005634">
    <property type="term" value="C:nucleus"/>
    <property type="evidence" value="ECO:0000318"/>
    <property type="project" value="GO_Central"/>
</dbReference>
<dbReference type="Gene3D" id="3.30.310.130">
    <property type="entry name" value="Ubiquitin-related"/>
    <property type="match status" value="1"/>
</dbReference>
<dbReference type="EMBL" id="CM000883">
    <property type="protein sequence ID" value="KQJ85904.1"/>
    <property type="molecule type" value="Genomic_DNA"/>
</dbReference>
<keyword evidence="2" id="KW-0645">Protease</keyword>
<evidence type="ECO:0000313" key="8">
    <source>
        <dbReference type="EnsemblPlants" id="KQJ85904"/>
    </source>
</evidence>
<dbReference type="GO" id="GO:0070139">
    <property type="term" value="F:SUMO-specific endopeptidase activity"/>
    <property type="evidence" value="ECO:0000318"/>
    <property type="project" value="GO_Central"/>
</dbReference>
<reference evidence="7" key="2">
    <citation type="submission" date="2017-06" db="EMBL/GenBank/DDBJ databases">
        <title>WGS assembly of Brachypodium distachyon.</title>
        <authorList>
            <consortium name="The International Brachypodium Initiative"/>
            <person name="Lucas S."/>
            <person name="Harmon-Smith M."/>
            <person name="Lail K."/>
            <person name="Tice H."/>
            <person name="Grimwood J."/>
            <person name="Bruce D."/>
            <person name="Barry K."/>
            <person name="Shu S."/>
            <person name="Lindquist E."/>
            <person name="Wang M."/>
            <person name="Pitluck S."/>
            <person name="Vogel J.P."/>
            <person name="Garvin D.F."/>
            <person name="Mockler T.C."/>
            <person name="Schmutz J."/>
            <person name="Rokhsar D."/>
            <person name="Bevan M.W."/>
        </authorList>
    </citation>
    <scope>NUCLEOTIDE SEQUENCE</scope>
    <source>
        <strain evidence="7">Bd21</strain>
    </source>
</reference>
<keyword evidence="3" id="KW-0378">Hydrolase</keyword>
<dbReference type="InterPro" id="IPR038765">
    <property type="entry name" value="Papain-like_cys_pep_sf"/>
</dbReference>
<dbReference type="PROSITE" id="PS50600">
    <property type="entry name" value="ULP_PROTEASE"/>
    <property type="match status" value="1"/>
</dbReference>
<dbReference type="OrthoDB" id="442460at2759"/>
<dbReference type="STRING" id="15368.A0A0Q3PA64"/>
<reference evidence="7 8" key="1">
    <citation type="journal article" date="2010" name="Nature">
        <title>Genome sequencing and analysis of the model grass Brachypodium distachyon.</title>
        <authorList>
            <consortium name="International Brachypodium Initiative"/>
        </authorList>
    </citation>
    <scope>NUCLEOTIDE SEQUENCE [LARGE SCALE GENOMIC DNA]</scope>
    <source>
        <strain evidence="7 8">Bd21</strain>
    </source>
</reference>
<comment type="similarity">
    <text evidence="1">Belongs to the peptidase C48 family.</text>
</comment>
<dbReference type="GO" id="GO:0016929">
    <property type="term" value="F:deSUMOylase activity"/>
    <property type="evidence" value="ECO:0000318"/>
    <property type="project" value="GO_Central"/>
</dbReference>
<feature type="compositionally biased region" description="Polar residues" evidence="5">
    <location>
        <begin position="180"/>
        <end position="190"/>
    </location>
</feature>
<name>A0A0Q3PA64_BRADI</name>
<dbReference type="EnsemblPlants" id="KQJ85904">
    <property type="protein sequence ID" value="KQJ85904"/>
    <property type="gene ID" value="BRADI_4g02360v3"/>
</dbReference>
<evidence type="ECO:0000256" key="3">
    <source>
        <dbReference type="ARBA" id="ARBA00022801"/>
    </source>
</evidence>
<organism evidence="7">
    <name type="scientific">Brachypodium distachyon</name>
    <name type="common">Purple false brome</name>
    <name type="synonym">Trachynia distachya</name>
    <dbReference type="NCBI Taxonomy" id="15368"/>
    <lineage>
        <taxon>Eukaryota</taxon>
        <taxon>Viridiplantae</taxon>
        <taxon>Streptophyta</taxon>
        <taxon>Embryophyta</taxon>
        <taxon>Tracheophyta</taxon>
        <taxon>Spermatophyta</taxon>
        <taxon>Magnoliopsida</taxon>
        <taxon>Liliopsida</taxon>
        <taxon>Poales</taxon>
        <taxon>Poaceae</taxon>
        <taxon>BOP clade</taxon>
        <taxon>Pooideae</taxon>
        <taxon>Stipodae</taxon>
        <taxon>Brachypodieae</taxon>
        <taxon>Brachypodium</taxon>
    </lineage>
</organism>
<dbReference type="Gene3D" id="1.10.418.20">
    <property type="match status" value="1"/>
</dbReference>
<dbReference type="Pfam" id="PF02902">
    <property type="entry name" value="Peptidase_C48"/>
    <property type="match status" value="1"/>
</dbReference>
<evidence type="ECO:0000256" key="4">
    <source>
        <dbReference type="ARBA" id="ARBA00022807"/>
    </source>
</evidence>
<evidence type="ECO:0000256" key="5">
    <source>
        <dbReference type="SAM" id="MobiDB-lite"/>
    </source>
</evidence>
<dbReference type="AlphaFoldDB" id="A0A0Q3PA64"/>
<dbReference type="Gramene" id="KQJ85905">
    <property type="protein sequence ID" value="KQJ85905"/>
    <property type="gene ID" value="BRADI_4g02360v3"/>
</dbReference>
<dbReference type="InterPro" id="IPR003653">
    <property type="entry name" value="Peptidase_C48_C"/>
</dbReference>
<dbReference type="EMBL" id="CM000883">
    <property type="protein sequence ID" value="PNT62361.1"/>
    <property type="molecule type" value="Genomic_DNA"/>
</dbReference>
<evidence type="ECO:0000313" key="9">
    <source>
        <dbReference type="Proteomes" id="UP000008810"/>
    </source>
</evidence>
<keyword evidence="9" id="KW-1185">Reference proteome</keyword>
<dbReference type="GO" id="GO:0006508">
    <property type="term" value="P:proteolysis"/>
    <property type="evidence" value="ECO:0007669"/>
    <property type="project" value="UniProtKB-KW"/>
</dbReference>
<dbReference type="KEGG" id="bdi:100827430"/>
<dbReference type="SUPFAM" id="SSF54001">
    <property type="entry name" value="Cysteine proteinases"/>
    <property type="match status" value="1"/>
</dbReference>
<accession>A0A0Q3PA64</accession>
<dbReference type="EnsemblPlants" id="PNT62361">
    <property type="protein sequence ID" value="PNT62361"/>
    <property type="gene ID" value="BRADI_4g02360v3"/>
</dbReference>
<sequence>MARPTNQGGGGRIDIDWAEMFKDPNPDNVSFAAASPTPSAAAKRMRKREAAAFDDSPVPWAAAERKVKRMRTRQAALDVELSDDCLRREIEWMTDEELREQMAAIPRPPFSTLLGESRRRNRRLLPLLEAEARRRGIDPRMRSKVVADCNRGNARPQASIVYDFDTDDEQAEDVARKYNKSSPIRPTNENYGPLGVNTRRSVKQTGRRAPIPPDSMYSSKSSSTTSYGNKQRVRAIDPEEHDNKKCLPSKNNYTSYCTKRRKTPHQYTSPLHFQEVHDVVLLDDEDVQPEEPVDCVVSDKWIEKKIYYPSSDDPEAVELSGSDIKCLSPGVYLSSPVINFYILYIKRERFQIEDGRGRFHMFNTYFYSKLQEALSGKGEFLKLRRWWKGVNIFQRGYIIIPIHGTSHWSLVIICIPAKESNSGPIILHLDSLGMHPSAEIFETVGRYLEAEWSHLRKNPPSDISISEAIWEDLPRNIHKEKVEVPGQNNAYDCGIFMLYYIKQFIRQAPERFTRDNLGMFSRSWFRPEDASDLRKRIRELLLEQFESEMVDDAISEAATSDGSDEEGIIKEGQSEVVTTCDSSEMLVGGGDASTSDEDIVEVGSLEEAPSIRECVLSEAAMFSDGTKDDVDTVNLGSVSPKAKPWNEIFPSGGSENNEVFVHRAPSPDIYSDSDIEITGVRNRRHDRPTYCIG</sequence>
<evidence type="ECO:0000256" key="1">
    <source>
        <dbReference type="ARBA" id="ARBA00005234"/>
    </source>
</evidence>
<evidence type="ECO:0000256" key="2">
    <source>
        <dbReference type="ARBA" id="ARBA00022670"/>
    </source>
</evidence>
<evidence type="ECO:0000259" key="6">
    <source>
        <dbReference type="PROSITE" id="PS50600"/>
    </source>
</evidence>
<dbReference type="GO" id="GO:0016926">
    <property type="term" value="P:protein desumoylation"/>
    <property type="evidence" value="ECO:0007669"/>
    <property type="project" value="UniProtKB-ARBA"/>
</dbReference>
<proteinExistence type="inferred from homology"/>
<reference evidence="8" key="3">
    <citation type="submission" date="2018-08" db="UniProtKB">
        <authorList>
            <consortium name="EnsemblPlants"/>
        </authorList>
    </citation>
    <scope>IDENTIFICATION</scope>
    <source>
        <strain evidence="8">cv. Bd21</strain>
    </source>
</reference>
<dbReference type="Proteomes" id="UP000008810">
    <property type="component" value="Chromosome 4"/>
</dbReference>
<dbReference type="Gramene" id="KQJ85904">
    <property type="protein sequence ID" value="KQJ85904"/>
    <property type="gene ID" value="BRADI_4g02360v3"/>
</dbReference>
<dbReference type="Gramene" id="PNT62361">
    <property type="protein sequence ID" value="PNT62361"/>
    <property type="gene ID" value="BRADI_4g02360v3"/>
</dbReference>
<feature type="domain" description="Ubiquitin-like protease family profile" evidence="6">
    <location>
        <begin position="317"/>
        <end position="504"/>
    </location>
</feature>
<dbReference type="EnsemblPlants" id="KQJ85905">
    <property type="protein sequence ID" value="KQJ85905"/>
    <property type="gene ID" value="BRADI_4g02360v3"/>
</dbReference>
<dbReference type="ExpressionAtlas" id="A0A0Q3PA64">
    <property type="expression patterns" value="baseline"/>
</dbReference>
<feature type="region of interest" description="Disordered" evidence="5">
    <location>
        <begin position="180"/>
        <end position="230"/>
    </location>
</feature>
<dbReference type="PANTHER" id="PTHR46915">
    <property type="entry name" value="UBIQUITIN-LIKE PROTEASE 4-RELATED"/>
    <property type="match status" value="1"/>
</dbReference>
<feature type="compositionally biased region" description="Low complexity" evidence="5">
    <location>
        <begin position="215"/>
        <end position="227"/>
    </location>
</feature>
<dbReference type="EMBL" id="CM000883">
    <property type="protein sequence ID" value="KQJ85905.1"/>
    <property type="molecule type" value="Genomic_DNA"/>
</dbReference>
<gene>
    <name evidence="7" type="ORF">BRADI_4g02360v3</name>
</gene>
<evidence type="ECO:0000313" key="7">
    <source>
        <dbReference type="EMBL" id="KQJ85905.1"/>
    </source>
</evidence>